<dbReference type="PANTHER" id="PTHR31953">
    <property type="entry name" value="BETA-FRUCTOFURANOSIDASE, INSOLUBLE ISOENZYME CWINV1-RELATED"/>
    <property type="match status" value="1"/>
</dbReference>
<dbReference type="Gene3D" id="2.60.120.560">
    <property type="entry name" value="Exo-inulinase, domain 1"/>
    <property type="match status" value="3"/>
</dbReference>
<feature type="domain" description="Glycosyl hydrolase family 32 C-terminal" evidence="5">
    <location>
        <begin position="334"/>
        <end position="533"/>
    </location>
</feature>
<dbReference type="InterPro" id="IPR013189">
    <property type="entry name" value="Glyco_hydro_32_C"/>
</dbReference>
<feature type="domain" description="Glycosyl hydrolase family 32 N-terminal" evidence="4">
    <location>
        <begin position="15"/>
        <end position="331"/>
    </location>
</feature>
<dbReference type="InterPro" id="IPR001362">
    <property type="entry name" value="Glyco_hydro_32"/>
</dbReference>
<evidence type="ECO:0000259" key="5">
    <source>
        <dbReference type="Pfam" id="PF08244"/>
    </source>
</evidence>
<dbReference type="SUPFAM" id="SSF75005">
    <property type="entry name" value="Arabinanase/levansucrase/invertase"/>
    <property type="match status" value="2"/>
</dbReference>
<dbReference type="FunFam" id="2.60.120.560:FF:000002">
    <property type="entry name" value="Beta-fructofuranosidase, insoluble isoenzyme CWINV1"/>
    <property type="match status" value="1"/>
</dbReference>
<dbReference type="Pfam" id="PF00251">
    <property type="entry name" value="Glyco_hydro_32N"/>
    <property type="match status" value="2"/>
</dbReference>
<keyword evidence="3" id="KW-0326">Glycosidase</keyword>
<reference evidence="6 7" key="1">
    <citation type="journal article" date="2020" name="bioRxiv">
        <title>Sequence and annotation of 42 cannabis genomes reveals extensive copy number variation in cannabinoid synthesis and pathogen resistance genes.</title>
        <authorList>
            <person name="Mckernan K.J."/>
            <person name="Helbert Y."/>
            <person name="Kane L.T."/>
            <person name="Ebling H."/>
            <person name="Zhang L."/>
            <person name="Liu B."/>
            <person name="Eaton Z."/>
            <person name="Mclaughlin S."/>
            <person name="Kingan S."/>
            <person name="Baybayan P."/>
            <person name="Concepcion G."/>
            <person name="Jordan M."/>
            <person name="Riva A."/>
            <person name="Barbazuk W."/>
            <person name="Harkins T."/>
        </authorList>
    </citation>
    <scope>NUCLEOTIDE SEQUENCE [LARGE SCALE GENOMIC DNA]</scope>
    <source>
        <strain evidence="7">cv. Jamaican Lion 4</strain>
        <tissue evidence="6">Leaf</tissue>
    </source>
</reference>
<dbReference type="InterPro" id="IPR023296">
    <property type="entry name" value="Glyco_hydro_beta-prop_sf"/>
</dbReference>
<dbReference type="GO" id="GO:0004553">
    <property type="term" value="F:hydrolase activity, hydrolyzing O-glycosyl compounds"/>
    <property type="evidence" value="ECO:0007669"/>
    <property type="project" value="InterPro"/>
</dbReference>
<proteinExistence type="inferred from homology"/>
<dbReference type="InterPro" id="IPR050551">
    <property type="entry name" value="Fructan_Metab_Enzymes"/>
</dbReference>
<feature type="domain" description="Glycosyl hydrolase family 32 N-terminal" evidence="4">
    <location>
        <begin position="550"/>
        <end position="873"/>
    </location>
</feature>
<dbReference type="Pfam" id="PF08244">
    <property type="entry name" value="Glyco_hydro_32C"/>
    <property type="match status" value="2"/>
</dbReference>
<name>A0A7J6E2F2_CANSA</name>
<dbReference type="AlphaFoldDB" id="A0A7J6E2F2"/>
<protein>
    <submittedName>
        <fullName evidence="6">Uncharacterized protein</fullName>
    </submittedName>
</protein>
<evidence type="ECO:0000259" key="4">
    <source>
        <dbReference type="Pfam" id="PF00251"/>
    </source>
</evidence>
<evidence type="ECO:0000256" key="1">
    <source>
        <dbReference type="ARBA" id="ARBA00009902"/>
    </source>
</evidence>
<dbReference type="SMART" id="SM00640">
    <property type="entry name" value="Glyco_32"/>
    <property type="match status" value="2"/>
</dbReference>
<dbReference type="SUPFAM" id="SSF49899">
    <property type="entry name" value="Concanavalin A-like lectins/glucanases"/>
    <property type="match status" value="2"/>
</dbReference>
<organism evidence="6 7">
    <name type="scientific">Cannabis sativa</name>
    <name type="common">Hemp</name>
    <name type="synonym">Marijuana</name>
    <dbReference type="NCBI Taxonomy" id="3483"/>
    <lineage>
        <taxon>Eukaryota</taxon>
        <taxon>Viridiplantae</taxon>
        <taxon>Streptophyta</taxon>
        <taxon>Embryophyta</taxon>
        <taxon>Tracheophyta</taxon>
        <taxon>Spermatophyta</taxon>
        <taxon>Magnoliopsida</taxon>
        <taxon>eudicotyledons</taxon>
        <taxon>Gunneridae</taxon>
        <taxon>Pentapetalae</taxon>
        <taxon>rosids</taxon>
        <taxon>fabids</taxon>
        <taxon>Rosales</taxon>
        <taxon>Cannabaceae</taxon>
        <taxon>Cannabis</taxon>
    </lineage>
</organism>
<evidence type="ECO:0000256" key="3">
    <source>
        <dbReference type="ARBA" id="ARBA00023295"/>
    </source>
</evidence>
<dbReference type="CDD" id="cd18624">
    <property type="entry name" value="GH32_Fruct1-like"/>
    <property type="match status" value="2"/>
</dbReference>
<keyword evidence="7" id="KW-1185">Reference proteome</keyword>
<evidence type="ECO:0000313" key="7">
    <source>
        <dbReference type="Proteomes" id="UP000583929"/>
    </source>
</evidence>
<accession>A0A7J6E2F2</accession>
<gene>
    <name evidence="6" type="ORF">G4B88_007345</name>
</gene>
<feature type="domain" description="Glycosyl hydrolase family 32 C-terminal" evidence="5">
    <location>
        <begin position="876"/>
        <end position="1051"/>
    </location>
</feature>
<dbReference type="EMBL" id="JAATIQ010000525">
    <property type="protein sequence ID" value="KAF4352568.1"/>
    <property type="molecule type" value="Genomic_DNA"/>
</dbReference>
<comment type="similarity">
    <text evidence="1">Belongs to the glycosyl hydrolase 32 family.</text>
</comment>
<dbReference type="Proteomes" id="UP000583929">
    <property type="component" value="Unassembled WGS sequence"/>
</dbReference>
<dbReference type="InterPro" id="IPR013148">
    <property type="entry name" value="Glyco_hydro_32_N"/>
</dbReference>
<keyword evidence="2" id="KW-0378">Hydrolase</keyword>
<dbReference type="GO" id="GO:0005975">
    <property type="term" value="P:carbohydrate metabolic process"/>
    <property type="evidence" value="ECO:0007669"/>
    <property type="project" value="InterPro"/>
</dbReference>
<evidence type="ECO:0000256" key="2">
    <source>
        <dbReference type="ARBA" id="ARBA00022801"/>
    </source>
</evidence>
<sequence>MLKYMAMAHPHHQYIYSDPNGPVYYKGVYHLFYQYNPQGPIWGNISWAHSISYNLIDWVHVDIALRPNDPNLDINGCYSGSITLIQDDKLAILYTGEDSKNHQVQNLATPKNPSDPSLREWIKYPKPLMTPIDGIDPSQFRDPTTAWLGPDNIWRVTIGARQMDGKWMAFLYKSRDFENWTRSEETPLYLFEKDLVVECLDFFPVGIKGSLGDDDNHYLNKDQHKKKYALKVSFQAKEQDCYILGQYSAHLDEFKVESDFMNDDLDLRMDYGKFYASKSFYDPDKKRRVVWGWIMETESRADDIKKGWSGLMSFPRTIVLSESGKQLIQWPIEEIEKLRGEKISVENKDLHCGSLFEISGVTTSQADLEVSFEIEIGELKNAELLESSKVDPQELCKEKNISVGGQFGPFGLLVLASDNMLEQTAIYFRIFKIKTDDDCEKYVVLMCSDQSRSSLRDEPVKTTYGTFLDLDPLQEKITLRTLIDHSIVESFGGEGRSVITARVYPKLAIDKGSHLYAFNYGTKSVKILKLNAWKKRRDMEDEQPYRTAYHFQPPNNWMNGPMYYKGVYHLFYQYNPKGPVFGNMAWAHSVSYNLVDWIHLDIALNPTDPDIDINGCWSGSTTHLPNDKLAILYTGRDSKKHQVQNLATPKNPSDPFLREWAKSPLNPIISPSPDFDPKEFRDPTTAWLGPDKIWRIVIGAKMGNGKWAGLLFKSSDFENWTRSTKSPFSKLFENNDLILECPDFFPVGINGSDGDNNYMNNNDQYNYEKMKKKYALKVSFLDNKHDYYVLGQYCPETEEFNPESEVIDLRLDYGKFYASKSFYDHEQKRRVIWGWIMESDNDVDANVRGWSGLQSFPRTIVLSESGKQLIQWPIEEIEKLRRDEKVSLQNKELHSDSIFEISGITASQVDIEVSFEIEVSELEEAEPMNPSWINPQLLCNEKNSSVKGIFGPFGLKVLASNDLSEQTSIFFHILKTNETEKKFKILMCSDQNRSSLRDGIDHSIVESFGGEGRSVITARVYPKLAINKGSHLYAFNNGTKSVKISNLNAWSMKNAQFESRIGQENF</sequence>
<evidence type="ECO:0000313" key="6">
    <source>
        <dbReference type="EMBL" id="KAF4352568.1"/>
    </source>
</evidence>
<dbReference type="Gene3D" id="2.115.10.20">
    <property type="entry name" value="Glycosyl hydrolase domain, family 43"/>
    <property type="match status" value="2"/>
</dbReference>
<dbReference type="InterPro" id="IPR013320">
    <property type="entry name" value="ConA-like_dom_sf"/>
</dbReference>
<comment type="caution">
    <text evidence="6">The sequence shown here is derived from an EMBL/GenBank/DDBJ whole genome shotgun (WGS) entry which is preliminary data.</text>
</comment>